<evidence type="ECO:0000313" key="5">
    <source>
        <dbReference type="Proteomes" id="UP000325313"/>
    </source>
</evidence>
<dbReference type="GO" id="GO:0003676">
    <property type="term" value="F:nucleic acid binding"/>
    <property type="evidence" value="ECO:0007669"/>
    <property type="project" value="InterPro"/>
</dbReference>
<evidence type="ECO:0000256" key="1">
    <source>
        <dbReference type="PROSITE-ProRule" id="PRU00047"/>
    </source>
</evidence>
<reference evidence="4 5" key="1">
    <citation type="submission" date="2019-05" db="EMBL/GenBank/DDBJ databases">
        <title>Emergence of the Ug99 lineage of the wheat stem rust pathogen through somatic hybridization.</title>
        <authorList>
            <person name="Li F."/>
            <person name="Upadhyaya N.M."/>
            <person name="Sperschneider J."/>
            <person name="Matny O."/>
            <person name="Nguyen-Phuc H."/>
            <person name="Mago R."/>
            <person name="Raley C."/>
            <person name="Miller M.E."/>
            <person name="Silverstein K.A.T."/>
            <person name="Henningsen E."/>
            <person name="Hirsch C.D."/>
            <person name="Visser B."/>
            <person name="Pretorius Z.A."/>
            <person name="Steffenson B.J."/>
            <person name="Schwessinger B."/>
            <person name="Dodds P.N."/>
            <person name="Figueroa M."/>
        </authorList>
    </citation>
    <scope>NUCLEOTIDE SEQUENCE [LARGE SCALE GENOMIC DNA]</scope>
    <source>
        <strain evidence="4 5">Ug99</strain>
    </source>
</reference>
<evidence type="ECO:0000313" key="4">
    <source>
        <dbReference type="EMBL" id="KAA1120835.1"/>
    </source>
</evidence>
<dbReference type="PROSITE" id="PS50158">
    <property type="entry name" value="ZF_CCHC"/>
    <property type="match status" value="1"/>
</dbReference>
<dbReference type="AlphaFoldDB" id="A0A5B0R752"/>
<dbReference type="Proteomes" id="UP000325313">
    <property type="component" value="Unassembled WGS sequence"/>
</dbReference>
<comment type="caution">
    <text evidence="4">The sequence shown here is derived from an EMBL/GenBank/DDBJ whole genome shotgun (WGS) entry which is preliminary data.</text>
</comment>
<dbReference type="InterPro" id="IPR001878">
    <property type="entry name" value="Znf_CCHC"/>
</dbReference>
<name>A0A5B0R752_PUCGR</name>
<protein>
    <recommendedName>
        <fullName evidence="3">CCHC-type domain-containing protein</fullName>
    </recommendedName>
</protein>
<keyword evidence="1" id="KW-0863">Zinc-finger</keyword>
<dbReference type="GO" id="GO:0008270">
    <property type="term" value="F:zinc ion binding"/>
    <property type="evidence" value="ECO:0007669"/>
    <property type="project" value="UniProtKB-KW"/>
</dbReference>
<proteinExistence type="predicted"/>
<organism evidence="4 5">
    <name type="scientific">Puccinia graminis f. sp. tritici</name>
    <dbReference type="NCBI Taxonomy" id="56615"/>
    <lineage>
        <taxon>Eukaryota</taxon>
        <taxon>Fungi</taxon>
        <taxon>Dikarya</taxon>
        <taxon>Basidiomycota</taxon>
        <taxon>Pucciniomycotina</taxon>
        <taxon>Pucciniomycetes</taxon>
        <taxon>Pucciniales</taxon>
        <taxon>Pucciniaceae</taxon>
        <taxon>Puccinia</taxon>
    </lineage>
</organism>
<evidence type="ECO:0000259" key="3">
    <source>
        <dbReference type="PROSITE" id="PS50158"/>
    </source>
</evidence>
<keyword evidence="1" id="KW-0862">Zinc</keyword>
<accession>A0A5B0R752</accession>
<keyword evidence="1" id="KW-0479">Metal-binding</keyword>
<feature type="domain" description="CCHC-type" evidence="3">
    <location>
        <begin position="198"/>
        <end position="213"/>
    </location>
</feature>
<gene>
    <name evidence="4" type="ORF">PGTUg99_024919</name>
</gene>
<feature type="region of interest" description="Disordered" evidence="2">
    <location>
        <begin position="45"/>
        <end position="75"/>
    </location>
</feature>
<evidence type="ECO:0000256" key="2">
    <source>
        <dbReference type="SAM" id="MobiDB-lite"/>
    </source>
</evidence>
<sequence length="215" mass="23590">MSGYRKIQNVSLLVATIESLEGTVAVFPRWRSCLKDVLGMQNTLDNVKGTLPRPKEESKEATISSRTADSKGEGQAGVKLKSVPYEKNTWARQIRLQEAFWNVCHDPNKPIALWIGCLRVAADDLLSIEELSTDCQIADRLVGGLDPSWSAVRDSVVYPAKEMLLDDTIGALEAHKVGLKGTGQHRLVSAASTKQLACSNCGKHGHQYSKCQKKN</sequence>
<dbReference type="EMBL" id="VDEP01000241">
    <property type="protein sequence ID" value="KAA1120835.1"/>
    <property type="molecule type" value="Genomic_DNA"/>
</dbReference>